<evidence type="ECO:0000313" key="1">
    <source>
        <dbReference type="EMBL" id="KYB26816.1"/>
    </source>
</evidence>
<accession>A0A139WFW2</accession>
<gene>
    <name evidence="1" type="primary">AUGUSTUS-3.0.2_33526</name>
    <name evidence="1" type="ORF">TcasGA2_TC033526</name>
</gene>
<evidence type="ECO:0000313" key="2">
    <source>
        <dbReference type="Proteomes" id="UP000007266"/>
    </source>
</evidence>
<dbReference type="Proteomes" id="UP000007266">
    <property type="component" value="Linkage group 7"/>
</dbReference>
<reference evidence="1 2" key="2">
    <citation type="journal article" date="2010" name="Nucleic Acids Res.">
        <title>BeetleBase in 2010: revisions to provide comprehensive genomic information for Tribolium castaneum.</title>
        <authorList>
            <person name="Kim H.S."/>
            <person name="Murphy T."/>
            <person name="Xia J."/>
            <person name="Caragea D."/>
            <person name="Park Y."/>
            <person name="Beeman R.W."/>
            <person name="Lorenzen M.D."/>
            <person name="Butcher S."/>
            <person name="Manak J.R."/>
            <person name="Brown S.J."/>
        </authorList>
    </citation>
    <scope>GENOME REANNOTATION</scope>
    <source>
        <strain evidence="1 2">Georgia GA2</strain>
    </source>
</reference>
<proteinExistence type="predicted"/>
<sequence length="34" mass="4022">MTVFTRHLTLLVFYIFTAKLKCGYSYNQNASKFD</sequence>
<dbReference type="EMBL" id="KQ971351">
    <property type="protein sequence ID" value="KYB26816.1"/>
    <property type="molecule type" value="Genomic_DNA"/>
</dbReference>
<name>A0A139WFW2_TRICA</name>
<dbReference type="InParanoid" id="A0A139WFW2"/>
<organism evidence="1 2">
    <name type="scientific">Tribolium castaneum</name>
    <name type="common">Red flour beetle</name>
    <dbReference type="NCBI Taxonomy" id="7070"/>
    <lineage>
        <taxon>Eukaryota</taxon>
        <taxon>Metazoa</taxon>
        <taxon>Ecdysozoa</taxon>
        <taxon>Arthropoda</taxon>
        <taxon>Hexapoda</taxon>
        <taxon>Insecta</taxon>
        <taxon>Pterygota</taxon>
        <taxon>Neoptera</taxon>
        <taxon>Endopterygota</taxon>
        <taxon>Coleoptera</taxon>
        <taxon>Polyphaga</taxon>
        <taxon>Cucujiformia</taxon>
        <taxon>Tenebrionidae</taxon>
        <taxon>Tenebrionidae incertae sedis</taxon>
        <taxon>Tribolium</taxon>
    </lineage>
</organism>
<keyword evidence="2" id="KW-1185">Reference proteome</keyword>
<dbReference type="AlphaFoldDB" id="A0A139WFW2"/>
<reference evidence="1 2" key="1">
    <citation type="journal article" date="2008" name="Nature">
        <title>The genome of the model beetle and pest Tribolium castaneum.</title>
        <authorList>
            <consortium name="Tribolium Genome Sequencing Consortium"/>
            <person name="Richards S."/>
            <person name="Gibbs R.A."/>
            <person name="Weinstock G.M."/>
            <person name="Brown S.J."/>
            <person name="Denell R."/>
            <person name="Beeman R.W."/>
            <person name="Gibbs R."/>
            <person name="Beeman R.W."/>
            <person name="Brown S.J."/>
            <person name="Bucher G."/>
            <person name="Friedrich M."/>
            <person name="Grimmelikhuijzen C.J."/>
            <person name="Klingler M."/>
            <person name="Lorenzen M."/>
            <person name="Richards S."/>
            <person name="Roth S."/>
            <person name="Schroder R."/>
            <person name="Tautz D."/>
            <person name="Zdobnov E.M."/>
            <person name="Muzny D."/>
            <person name="Gibbs R.A."/>
            <person name="Weinstock G.M."/>
            <person name="Attaway T."/>
            <person name="Bell S."/>
            <person name="Buhay C.J."/>
            <person name="Chandrabose M.N."/>
            <person name="Chavez D."/>
            <person name="Clerk-Blankenburg K.P."/>
            <person name="Cree A."/>
            <person name="Dao M."/>
            <person name="Davis C."/>
            <person name="Chacko J."/>
            <person name="Dinh H."/>
            <person name="Dugan-Rocha S."/>
            <person name="Fowler G."/>
            <person name="Garner T.T."/>
            <person name="Garnes J."/>
            <person name="Gnirke A."/>
            <person name="Hawes A."/>
            <person name="Hernandez J."/>
            <person name="Hines S."/>
            <person name="Holder M."/>
            <person name="Hume J."/>
            <person name="Jhangiani S.N."/>
            <person name="Joshi V."/>
            <person name="Khan Z.M."/>
            <person name="Jackson L."/>
            <person name="Kovar C."/>
            <person name="Kowis A."/>
            <person name="Lee S."/>
            <person name="Lewis L.R."/>
            <person name="Margolis J."/>
            <person name="Morgan M."/>
            <person name="Nazareth L.V."/>
            <person name="Nguyen N."/>
            <person name="Okwuonu G."/>
            <person name="Parker D."/>
            <person name="Richards S."/>
            <person name="Ruiz S.J."/>
            <person name="Santibanez J."/>
            <person name="Savard J."/>
            <person name="Scherer S.E."/>
            <person name="Schneider B."/>
            <person name="Sodergren E."/>
            <person name="Tautz D."/>
            <person name="Vattahil S."/>
            <person name="Villasana D."/>
            <person name="White C.S."/>
            <person name="Wright R."/>
            <person name="Park Y."/>
            <person name="Beeman R.W."/>
            <person name="Lord J."/>
            <person name="Oppert B."/>
            <person name="Lorenzen M."/>
            <person name="Brown S."/>
            <person name="Wang L."/>
            <person name="Savard J."/>
            <person name="Tautz D."/>
            <person name="Richards S."/>
            <person name="Weinstock G."/>
            <person name="Gibbs R.A."/>
            <person name="Liu Y."/>
            <person name="Worley K."/>
            <person name="Weinstock G."/>
            <person name="Elsik C.G."/>
            <person name="Reese J.T."/>
            <person name="Elhaik E."/>
            <person name="Landan G."/>
            <person name="Graur D."/>
            <person name="Arensburger P."/>
            <person name="Atkinson P."/>
            <person name="Beeman R.W."/>
            <person name="Beidler J."/>
            <person name="Brown S.J."/>
            <person name="Demuth J.P."/>
            <person name="Drury D.W."/>
            <person name="Du Y.Z."/>
            <person name="Fujiwara H."/>
            <person name="Lorenzen M."/>
            <person name="Maselli V."/>
            <person name="Osanai M."/>
            <person name="Park Y."/>
            <person name="Robertson H.M."/>
            <person name="Tu Z."/>
            <person name="Wang J.J."/>
            <person name="Wang S."/>
            <person name="Richards S."/>
            <person name="Song H."/>
            <person name="Zhang L."/>
            <person name="Sodergren E."/>
            <person name="Werner D."/>
            <person name="Stanke M."/>
            <person name="Morgenstern B."/>
            <person name="Solovyev V."/>
            <person name="Kosarev P."/>
            <person name="Brown G."/>
            <person name="Chen H.C."/>
            <person name="Ermolaeva O."/>
            <person name="Hlavina W."/>
            <person name="Kapustin Y."/>
            <person name="Kiryutin B."/>
            <person name="Kitts P."/>
            <person name="Maglott D."/>
            <person name="Pruitt K."/>
            <person name="Sapojnikov V."/>
            <person name="Souvorov A."/>
            <person name="Mackey A.J."/>
            <person name="Waterhouse R.M."/>
            <person name="Wyder S."/>
            <person name="Zdobnov E.M."/>
            <person name="Zdobnov E.M."/>
            <person name="Wyder S."/>
            <person name="Kriventseva E.V."/>
            <person name="Kadowaki T."/>
            <person name="Bork P."/>
            <person name="Aranda M."/>
            <person name="Bao R."/>
            <person name="Beermann A."/>
            <person name="Berns N."/>
            <person name="Bolognesi R."/>
            <person name="Bonneton F."/>
            <person name="Bopp D."/>
            <person name="Brown S.J."/>
            <person name="Bucher G."/>
            <person name="Butts T."/>
            <person name="Chaumot A."/>
            <person name="Denell R.E."/>
            <person name="Ferrier D.E."/>
            <person name="Friedrich M."/>
            <person name="Gordon C.M."/>
            <person name="Jindra M."/>
            <person name="Klingler M."/>
            <person name="Lan Q."/>
            <person name="Lattorff H.M."/>
            <person name="Laudet V."/>
            <person name="von Levetsow C."/>
            <person name="Liu Z."/>
            <person name="Lutz R."/>
            <person name="Lynch J.A."/>
            <person name="da Fonseca R.N."/>
            <person name="Posnien N."/>
            <person name="Reuter R."/>
            <person name="Roth S."/>
            <person name="Savard J."/>
            <person name="Schinko J.B."/>
            <person name="Schmitt C."/>
            <person name="Schoppmeier M."/>
            <person name="Schroder R."/>
            <person name="Shippy T.D."/>
            <person name="Simonnet F."/>
            <person name="Marques-Souza H."/>
            <person name="Tautz D."/>
            <person name="Tomoyasu Y."/>
            <person name="Trauner J."/>
            <person name="Van der Zee M."/>
            <person name="Vervoort M."/>
            <person name="Wittkopp N."/>
            <person name="Wimmer E.A."/>
            <person name="Yang X."/>
            <person name="Jones A.K."/>
            <person name="Sattelle D.B."/>
            <person name="Ebert P.R."/>
            <person name="Nelson D."/>
            <person name="Scott J.G."/>
            <person name="Beeman R.W."/>
            <person name="Muthukrishnan S."/>
            <person name="Kramer K.J."/>
            <person name="Arakane Y."/>
            <person name="Beeman R.W."/>
            <person name="Zhu Q."/>
            <person name="Hogenkamp D."/>
            <person name="Dixit R."/>
            <person name="Oppert B."/>
            <person name="Jiang H."/>
            <person name="Zou Z."/>
            <person name="Marshall J."/>
            <person name="Elpidina E."/>
            <person name="Vinokurov K."/>
            <person name="Oppert C."/>
            <person name="Zou Z."/>
            <person name="Evans J."/>
            <person name="Lu Z."/>
            <person name="Zhao P."/>
            <person name="Sumathipala N."/>
            <person name="Altincicek B."/>
            <person name="Vilcinskas A."/>
            <person name="Williams M."/>
            <person name="Hultmark D."/>
            <person name="Hetru C."/>
            <person name="Jiang H."/>
            <person name="Grimmelikhuijzen C.J."/>
            <person name="Hauser F."/>
            <person name="Cazzamali G."/>
            <person name="Williamson M."/>
            <person name="Park Y."/>
            <person name="Li B."/>
            <person name="Tanaka Y."/>
            <person name="Predel R."/>
            <person name="Neupert S."/>
            <person name="Schachtner J."/>
            <person name="Verleyen P."/>
            <person name="Raible F."/>
            <person name="Bork P."/>
            <person name="Friedrich M."/>
            <person name="Walden K.K."/>
            <person name="Robertson H.M."/>
            <person name="Angeli S."/>
            <person name="Foret S."/>
            <person name="Bucher G."/>
            <person name="Schuetz S."/>
            <person name="Maleszka R."/>
            <person name="Wimmer E.A."/>
            <person name="Beeman R.W."/>
            <person name="Lorenzen M."/>
            <person name="Tomoyasu Y."/>
            <person name="Miller S.C."/>
            <person name="Grossmann D."/>
            <person name="Bucher G."/>
        </authorList>
    </citation>
    <scope>NUCLEOTIDE SEQUENCE [LARGE SCALE GENOMIC DNA]</scope>
    <source>
        <strain evidence="1 2">Georgia GA2</strain>
    </source>
</reference>
<protein>
    <submittedName>
        <fullName evidence="1">Uncharacterized protein</fullName>
    </submittedName>
</protein>